<keyword evidence="2" id="KW-1003">Cell membrane</keyword>
<feature type="transmembrane region" description="Helical" evidence="6">
    <location>
        <begin position="101"/>
        <end position="123"/>
    </location>
</feature>
<keyword evidence="3 6" id="KW-0812">Transmembrane</keyword>
<dbReference type="RefSeq" id="WP_149812224.1">
    <property type="nucleotide sequence ID" value="NZ_VUKA01000004.1"/>
</dbReference>
<dbReference type="GO" id="GO:0022904">
    <property type="term" value="P:respiratory electron transport chain"/>
    <property type="evidence" value="ECO:0007669"/>
    <property type="project" value="InterPro"/>
</dbReference>
<dbReference type="GO" id="GO:0009055">
    <property type="term" value="F:electron transfer activity"/>
    <property type="evidence" value="ECO:0007669"/>
    <property type="project" value="InterPro"/>
</dbReference>
<feature type="transmembrane region" description="Helical" evidence="6">
    <location>
        <begin position="15"/>
        <end position="33"/>
    </location>
</feature>
<comment type="subcellular location">
    <subcellularLocation>
        <location evidence="1">Cell membrane</location>
        <topology evidence="1">Multi-pass membrane protein</topology>
    </subcellularLocation>
</comment>
<dbReference type="Proteomes" id="UP000322110">
    <property type="component" value="Unassembled WGS sequence"/>
</dbReference>
<accession>A0A5B2TF58</accession>
<dbReference type="EMBL" id="VUKA01000004">
    <property type="protein sequence ID" value="KAA2213111.1"/>
    <property type="molecule type" value="Genomic_DNA"/>
</dbReference>
<feature type="transmembrane region" description="Helical" evidence="6">
    <location>
        <begin position="153"/>
        <end position="172"/>
    </location>
</feature>
<feature type="domain" description="Cytochrome b561 bacterial/Ni-hydrogenase" evidence="7">
    <location>
        <begin position="12"/>
        <end position="185"/>
    </location>
</feature>
<dbReference type="SUPFAM" id="SSF81342">
    <property type="entry name" value="Transmembrane di-heme cytochromes"/>
    <property type="match status" value="1"/>
</dbReference>
<dbReference type="Pfam" id="PF01292">
    <property type="entry name" value="Ni_hydr_CYTB"/>
    <property type="match status" value="1"/>
</dbReference>
<dbReference type="OrthoDB" id="196472at2"/>
<dbReference type="PANTHER" id="PTHR30485:SF2">
    <property type="entry name" value="BLL0597 PROTEIN"/>
    <property type="match status" value="1"/>
</dbReference>
<keyword evidence="9" id="KW-1185">Reference proteome</keyword>
<organism evidence="8 9">
    <name type="scientific">Teichococcus oryzae</name>
    <dbReference type="NCBI Taxonomy" id="1608942"/>
    <lineage>
        <taxon>Bacteria</taxon>
        <taxon>Pseudomonadati</taxon>
        <taxon>Pseudomonadota</taxon>
        <taxon>Alphaproteobacteria</taxon>
        <taxon>Acetobacterales</taxon>
        <taxon>Roseomonadaceae</taxon>
        <taxon>Roseomonas</taxon>
    </lineage>
</organism>
<sequence>MPDNDATIRIKVWDPWIRIVHWVLVGLLGGLWWSAETGRMDLHMTLGHCVLALLLFRLAWGFIGSETARFRAFLRSPLAAIGHLRHLFHRAPDTEIGHNAAGGWMVLLLLLVLLTQAGTGLFADDLIFTRGPLAAHVPGAVSDWATFIHIRNFNLILVLAALHVLAVLLYALGRGQDLVRPMVTGVKRLPARLAGHAPRLGSPLLAVLLLAMAGAAAWGISRLG</sequence>
<dbReference type="InterPro" id="IPR051542">
    <property type="entry name" value="Hydrogenase_cytochrome"/>
</dbReference>
<name>A0A5B2TF58_9PROT</name>
<dbReference type="Gene3D" id="1.20.950.20">
    <property type="entry name" value="Transmembrane di-heme cytochromes, Chain C"/>
    <property type="match status" value="1"/>
</dbReference>
<evidence type="ECO:0000256" key="5">
    <source>
        <dbReference type="ARBA" id="ARBA00023136"/>
    </source>
</evidence>
<protein>
    <submittedName>
        <fullName evidence="8">Hydrogenase</fullName>
    </submittedName>
</protein>
<dbReference type="GO" id="GO:0020037">
    <property type="term" value="F:heme binding"/>
    <property type="evidence" value="ECO:0007669"/>
    <property type="project" value="TreeGrafter"/>
</dbReference>
<gene>
    <name evidence="8" type="ORF">F0Q34_10750</name>
</gene>
<keyword evidence="5 6" id="KW-0472">Membrane</keyword>
<evidence type="ECO:0000256" key="6">
    <source>
        <dbReference type="SAM" id="Phobius"/>
    </source>
</evidence>
<dbReference type="InterPro" id="IPR011577">
    <property type="entry name" value="Cyt_b561_bac/Ni-Hgenase"/>
</dbReference>
<evidence type="ECO:0000256" key="1">
    <source>
        <dbReference type="ARBA" id="ARBA00004651"/>
    </source>
</evidence>
<evidence type="ECO:0000256" key="3">
    <source>
        <dbReference type="ARBA" id="ARBA00022692"/>
    </source>
</evidence>
<proteinExistence type="predicted"/>
<evidence type="ECO:0000256" key="2">
    <source>
        <dbReference type="ARBA" id="ARBA00022475"/>
    </source>
</evidence>
<comment type="caution">
    <text evidence="8">The sequence shown here is derived from an EMBL/GenBank/DDBJ whole genome shotgun (WGS) entry which is preliminary data.</text>
</comment>
<keyword evidence="4 6" id="KW-1133">Transmembrane helix</keyword>
<evidence type="ECO:0000256" key="4">
    <source>
        <dbReference type="ARBA" id="ARBA00022989"/>
    </source>
</evidence>
<reference evidence="8 9" key="1">
    <citation type="journal article" date="2015" name="Int. J. Syst. Evol. Microbiol.">
        <title>Roseomonas oryzae sp. nov., isolated from paddy rhizosphere soil.</title>
        <authorList>
            <person name="Ramaprasad E.V."/>
            <person name="Sasikala Ch."/>
            <person name="Ramana Ch.V."/>
        </authorList>
    </citation>
    <scope>NUCLEOTIDE SEQUENCE [LARGE SCALE GENOMIC DNA]</scope>
    <source>
        <strain evidence="8 9">KCTC 42542</strain>
    </source>
</reference>
<dbReference type="InterPro" id="IPR016174">
    <property type="entry name" value="Di-haem_cyt_TM"/>
</dbReference>
<evidence type="ECO:0000313" key="8">
    <source>
        <dbReference type="EMBL" id="KAA2213111.1"/>
    </source>
</evidence>
<dbReference type="PANTHER" id="PTHR30485">
    <property type="entry name" value="NI/FE-HYDROGENASE 1 B-TYPE CYTOCHROME SUBUNIT"/>
    <property type="match status" value="1"/>
</dbReference>
<dbReference type="AlphaFoldDB" id="A0A5B2TF58"/>
<feature type="transmembrane region" description="Helical" evidence="6">
    <location>
        <begin position="200"/>
        <end position="220"/>
    </location>
</feature>
<feature type="transmembrane region" description="Helical" evidence="6">
    <location>
        <begin position="45"/>
        <end position="63"/>
    </location>
</feature>
<dbReference type="GO" id="GO:0005886">
    <property type="term" value="C:plasma membrane"/>
    <property type="evidence" value="ECO:0007669"/>
    <property type="project" value="UniProtKB-SubCell"/>
</dbReference>
<evidence type="ECO:0000259" key="7">
    <source>
        <dbReference type="Pfam" id="PF01292"/>
    </source>
</evidence>
<evidence type="ECO:0000313" key="9">
    <source>
        <dbReference type="Proteomes" id="UP000322110"/>
    </source>
</evidence>